<keyword evidence="1" id="KW-1133">Transmembrane helix</keyword>
<evidence type="ECO:0000256" key="1">
    <source>
        <dbReference type="SAM" id="Phobius"/>
    </source>
</evidence>
<dbReference type="RefSeq" id="XP_019506213.1">
    <property type="nucleotide sequence ID" value="XM_019650668.1"/>
</dbReference>
<protein>
    <submittedName>
        <fullName evidence="3">LOW QUALITY PROTEIN: uncharacterized protein C9orf57 homolog</fullName>
    </submittedName>
</protein>
<evidence type="ECO:0000313" key="3">
    <source>
        <dbReference type="RefSeq" id="XP_019506213.1"/>
    </source>
</evidence>
<dbReference type="InterPro" id="IPR031710">
    <property type="entry name" value="DUF4723"/>
</dbReference>
<dbReference type="GeneID" id="109386999"/>
<evidence type="ECO:0000313" key="2">
    <source>
        <dbReference type="Proteomes" id="UP000694851"/>
    </source>
</evidence>
<dbReference type="AlphaFoldDB" id="A0A8B7S0Q9"/>
<dbReference type="KEGG" id="hai:109386999"/>
<reference evidence="3" key="1">
    <citation type="submission" date="2025-08" db="UniProtKB">
        <authorList>
            <consortium name="RefSeq"/>
        </authorList>
    </citation>
    <scope>IDENTIFICATION</scope>
    <source>
        <tissue evidence="3">Muscle</tissue>
    </source>
</reference>
<proteinExistence type="predicted"/>
<dbReference type="Pfam" id="PF15851">
    <property type="entry name" value="DUF4723"/>
    <property type="match status" value="1"/>
</dbReference>
<accession>A0A8B7S0Q9</accession>
<gene>
    <name evidence="3" type="primary">CUNH9orf57</name>
</gene>
<dbReference type="Proteomes" id="UP000694851">
    <property type="component" value="Unplaced"/>
</dbReference>
<dbReference type="OrthoDB" id="9825335at2759"/>
<dbReference type="CTD" id="115869144"/>
<keyword evidence="1" id="KW-0812">Transmembrane</keyword>
<feature type="transmembrane region" description="Helical" evidence="1">
    <location>
        <begin position="42"/>
        <end position="61"/>
    </location>
</feature>
<name>A0A8B7S0Q9_HIPAR</name>
<organism evidence="2 3">
    <name type="scientific">Hipposideros armiger</name>
    <name type="common">Great Himalayan leaf-nosed bat</name>
    <dbReference type="NCBI Taxonomy" id="186990"/>
    <lineage>
        <taxon>Eukaryota</taxon>
        <taxon>Metazoa</taxon>
        <taxon>Chordata</taxon>
        <taxon>Craniata</taxon>
        <taxon>Vertebrata</taxon>
        <taxon>Euteleostomi</taxon>
        <taxon>Mammalia</taxon>
        <taxon>Eutheria</taxon>
        <taxon>Laurasiatheria</taxon>
        <taxon>Chiroptera</taxon>
        <taxon>Yinpterochiroptera</taxon>
        <taxon>Rhinolophoidea</taxon>
        <taxon>Hipposideridae</taxon>
        <taxon>Hipposideros</taxon>
    </lineage>
</organism>
<keyword evidence="1" id="KW-0472">Membrane</keyword>
<keyword evidence="2" id="KW-1185">Reference proteome</keyword>
<sequence length="137" mass="15661">MAGVIRPRREGTDTEEKTERFNGGTYLSFHLLFWLEVRMRRTVFGGVFILFCLLCDVGGLICRLCNLSIPFHGCILDYGTCTAKPGQFCIKETHTKGGIYWFSVKGCTESQEECFKRTVTHYQVQTSHCCHLTLCNF</sequence>